<name>A0ABV4TYQ9_9GAMM</name>
<evidence type="ECO:0000313" key="2">
    <source>
        <dbReference type="Proteomes" id="UP001575181"/>
    </source>
</evidence>
<evidence type="ECO:0000313" key="1">
    <source>
        <dbReference type="EMBL" id="MFA9461739.1"/>
    </source>
</evidence>
<accession>A0ABV4TYQ9</accession>
<proteinExistence type="predicted"/>
<dbReference type="RefSeq" id="WP_373656518.1">
    <property type="nucleotide sequence ID" value="NZ_JBGUAW010000008.1"/>
</dbReference>
<gene>
    <name evidence="1" type="ORF">ACERLL_13005</name>
</gene>
<comment type="caution">
    <text evidence="1">The sequence shown here is derived from an EMBL/GenBank/DDBJ whole genome shotgun (WGS) entry which is preliminary data.</text>
</comment>
<dbReference type="EMBL" id="JBGUAW010000008">
    <property type="protein sequence ID" value="MFA9461739.1"/>
    <property type="molecule type" value="Genomic_DNA"/>
</dbReference>
<protein>
    <submittedName>
        <fullName evidence="1">DUF4936 family protein</fullName>
    </submittedName>
</protein>
<sequence>MSRPAWGYFIYYRLDPAAASSIPWDSLFAEVAERTGVEGRLYGPAPDGRTWMEVYEPVAEPRREEFEAVLAEAVRLSGLTDWLAAGERRHVERFPRADRAG</sequence>
<organism evidence="1 2">
    <name type="scientific">Thiohalorhabdus methylotrophus</name>
    <dbReference type="NCBI Taxonomy" id="3242694"/>
    <lineage>
        <taxon>Bacteria</taxon>
        <taxon>Pseudomonadati</taxon>
        <taxon>Pseudomonadota</taxon>
        <taxon>Gammaproteobacteria</taxon>
        <taxon>Thiohalorhabdales</taxon>
        <taxon>Thiohalorhabdaceae</taxon>
        <taxon>Thiohalorhabdus</taxon>
    </lineage>
</organism>
<dbReference type="Proteomes" id="UP001575181">
    <property type="component" value="Unassembled WGS sequence"/>
</dbReference>
<dbReference type="Pfam" id="PF16290">
    <property type="entry name" value="DUF4936"/>
    <property type="match status" value="1"/>
</dbReference>
<reference evidence="1 2" key="1">
    <citation type="submission" date="2024-08" db="EMBL/GenBank/DDBJ databases">
        <title>Whole-genome sequencing of halo(alkali)philic microorganisms from hypersaline lakes.</title>
        <authorList>
            <person name="Sorokin D.Y."/>
            <person name="Merkel A.Y."/>
            <person name="Messina E."/>
            <person name="Yakimov M."/>
        </authorList>
    </citation>
    <scope>NUCLEOTIDE SEQUENCE [LARGE SCALE GENOMIC DNA]</scope>
    <source>
        <strain evidence="1 2">Cl-TMA</strain>
    </source>
</reference>
<dbReference type="InterPro" id="IPR032556">
    <property type="entry name" value="DUF4936"/>
</dbReference>
<keyword evidence="2" id="KW-1185">Reference proteome</keyword>